<gene>
    <name evidence="2" type="ORF">Tco_1110881</name>
</gene>
<feature type="compositionally biased region" description="Basic residues" evidence="1">
    <location>
        <begin position="888"/>
        <end position="905"/>
    </location>
</feature>
<evidence type="ECO:0000313" key="3">
    <source>
        <dbReference type="Proteomes" id="UP001151760"/>
    </source>
</evidence>
<dbReference type="Gene3D" id="3.30.420.10">
    <property type="entry name" value="Ribonuclease H-like superfamily/Ribonuclease H"/>
    <property type="match status" value="1"/>
</dbReference>
<feature type="compositionally biased region" description="Polar residues" evidence="1">
    <location>
        <begin position="265"/>
        <end position="285"/>
    </location>
</feature>
<name>A0ABQ5IM56_9ASTR</name>
<dbReference type="InterPro" id="IPR012337">
    <property type="entry name" value="RNaseH-like_sf"/>
</dbReference>
<dbReference type="InterPro" id="IPR036397">
    <property type="entry name" value="RNaseH_sf"/>
</dbReference>
<dbReference type="PANTHER" id="PTHR11439">
    <property type="entry name" value="GAG-POL-RELATED RETROTRANSPOSON"/>
    <property type="match status" value="1"/>
</dbReference>
<reference evidence="2" key="1">
    <citation type="journal article" date="2022" name="Int. J. Mol. Sci.">
        <title>Draft Genome of Tanacetum Coccineum: Genomic Comparison of Closely Related Tanacetum-Family Plants.</title>
        <authorList>
            <person name="Yamashiro T."/>
            <person name="Shiraishi A."/>
            <person name="Nakayama K."/>
            <person name="Satake H."/>
        </authorList>
    </citation>
    <scope>NUCLEOTIDE SEQUENCE</scope>
</reference>
<feature type="region of interest" description="Disordered" evidence="1">
    <location>
        <begin position="720"/>
        <end position="784"/>
    </location>
</feature>
<feature type="region of interest" description="Disordered" evidence="1">
    <location>
        <begin position="851"/>
        <end position="909"/>
    </location>
</feature>
<organism evidence="2 3">
    <name type="scientific">Tanacetum coccineum</name>
    <dbReference type="NCBI Taxonomy" id="301880"/>
    <lineage>
        <taxon>Eukaryota</taxon>
        <taxon>Viridiplantae</taxon>
        <taxon>Streptophyta</taxon>
        <taxon>Embryophyta</taxon>
        <taxon>Tracheophyta</taxon>
        <taxon>Spermatophyta</taxon>
        <taxon>Magnoliopsida</taxon>
        <taxon>eudicotyledons</taxon>
        <taxon>Gunneridae</taxon>
        <taxon>Pentapetalae</taxon>
        <taxon>asterids</taxon>
        <taxon>campanulids</taxon>
        <taxon>Asterales</taxon>
        <taxon>Asteraceae</taxon>
        <taxon>Asteroideae</taxon>
        <taxon>Anthemideae</taxon>
        <taxon>Anthemidinae</taxon>
        <taxon>Tanacetum</taxon>
    </lineage>
</organism>
<feature type="compositionally biased region" description="Basic and acidic residues" evidence="1">
    <location>
        <begin position="761"/>
        <end position="784"/>
    </location>
</feature>
<protein>
    <submittedName>
        <fullName evidence="2">Ribonuclease H-like domain-containing protein</fullName>
    </submittedName>
</protein>
<feature type="compositionally biased region" description="Basic and acidic residues" evidence="1">
    <location>
        <begin position="851"/>
        <end position="877"/>
    </location>
</feature>
<accession>A0ABQ5IM56</accession>
<feature type="compositionally biased region" description="Basic and acidic residues" evidence="1">
    <location>
        <begin position="725"/>
        <end position="745"/>
    </location>
</feature>
<dbReference type="PANTHER" id="PTHR11439:SF495">
    <property type="entry name" value="REVERSE TRANSCRIPTASE, RNA-DEPENDENT DNA POLYMERASE-RELATED"/>
    <property type="match status" value="1"/>
</dbReference>
<evidence type="ECO:0000313" key="2">
    <source>
        <dbReference type="EMBL" id="GJU00543.1"/>
    </source>
</evidence>
<sequence length="1241" mass="142157">MVPRAVLMKTGLKTINNARPVNTVRHMSGNTSPFLYVFYDFCGRFCYLLVGGAIKAVVLGKDETTEILKNFIKEIENLVDKKVKIIRSDNETEFKNKVLDEFCKEKADSKLLQHILGEAVSTTCYVQNRVLIVKPHNKTPYELFRVAKLLGYTTLEQKSSGKLACWVSLENKPMLEGNGPKWLFDLDSLTQSMNYVPVVAGTFSNDFAGIQGVSESSTSSQQDQDNQDCIVMPIWKDASYFDDASPRSVADAQLQDQNGTHDDCSLQNNGTADQQVNTASPEVNTGSRVVSTAVPEVNTATPEDLMGPIPTSEDTQVEDQEIELGNISPSYAVSSTPHTRIHKDHPIDHVIGDVQSSVQTRRMITSYSELGFLGAIYEGKTHQDLHTCLFACFLSQEEPKRVSKALSDLRWSRQQCSRWTLLQFKLQMSQRRKKGIFISQDKYVHEFLRKFNFSDVKSASTPTDLEKPLVKDGDADDVDEHLYRSMIGSLMYLTASRPDIMFQMSCLGFTDSDYAGATLDRKSTTGGCQFLGNRLISWQCKKQTVVATSTTEAEYVAAASCHGQKKSTGSAGFHQIIDFLNRSHICYALTKKPEVCVSFIKQFWRSAEASTDDNGEVKINATIDGHSLSITEGSLRRHLKLADQDGITSIPNSEIFEQLALMGYHTDSDKIDVLEDDLRKTKTTYSSAITKLILRVKKLEARVKIGKARRQTRVVLSDDEDIADDSSKQGRKLSDVEIKEGSEKSKWRKVSTAGAKKEKRSRQDKGKAIMIESEPKKKSKKELEQERLSYAEAIRLEEQMDEEQRAQIARDEEISRQNYKISDFKGMSYNDIRLIFENIWDFNQNIEPMDAEHESGKQKSPEKSPKKSPEKMKSAEKMEEDDVAKETRAKRKKFIPRKSTRKRQKMEKDSEKEELKGFLDIIPREEVHIEVESISTKFPIVDWKTYVLTETFMYYHVSERLEEKELILLMVKAADLEISVMELENSQNNALAKLPMLKLGEYEMWEIRIKQYFQIQDYALCREFREAEKKRRQKEEEANIALIESLENTQAMMDADFQLAQQMQTEKQEHLSIEEKSKLFVELLEKRKKHFAALRAKEKRNKPPTKTQKRMYTYLKNMVGYKHNQLNRKSYDEIQEMFDKEMKRENTFVDIDTELVKDCKTKAEESSKRAREELESDNSKKQKIDEHVEAEGDDDQEETEMKKHMDIVQHNEVSIDAIPLATKPLVIVEWKIVKEGKMGYI</sequence>
<dbReference type="CDD" id="cd09272">
    <property type="entry name" value="RNase_HI_RT_Ty1"/>
    <property type="match status" value="1"/>
</dbReference>
<feature type="region of interest" description="Disordered" evidence="1">
    <location>
        <begin position="1161"/>
        <end position="1204"/>
    </location>
</feature>
<feature type="region of interest" description="Disordered" evidence="1">
    <location>
        <begin position="250"/>
        <end position="285"/>
    </location>
</feature>
<reference evidence="2" key="2">
    <citation type="submission" date="2022-01" db="EMBL/GenBank/DDBJ databases">
        <authorList>
            <person name="Yamashiro T."/>
            <person name="Shiraishi A."/>
            <person name="Satake H."/>
            <person name="Nakayama K."/>
        </authorList>
    </citation>
    <scope>NUCLEOTIDE SEQUENCE</scope>
</reference>
<keyword evidence="3" id="KW-1185">Reference proteome</keyword>
<comment type="caution">
    <text evidence="2">The sequence shown here is derived from an EMBL/GenBank/DDBJ whole genome shotgun (WGS) entry which is preliminary data.</text>
</comment>
<evidence type="ECO:0000256" key="1">
    <source>
        <dbReference type="SAM" id="MobiDB-lite"/>
    </source>
</evidence>
<dbReference type="SUPFAM" id="SSF53098">
    <property type="entry name" value="Ribonuclease H-like"/>
    <property type="match status" value="1"/>
</dbReference>
<dbReference type="EMBL" id="BQNB010020874">
    <property type="protein sequence ID" value="GJU00543.1"/>
    <property type="molecule type" value="Genomic_DNA"/>
</dbReference>
<feature type="compositionally biased region" description="Basic and acidic residues" evidence="1">
    <location>
        <begin position="1161"/>
        <end position="1190"/>
    </location>
</feature>
<proteinExistence type="predicted"/>
<dbReference type="Proteomes" id="UP001151760">
    <property type="component" value="Unassembled WGS sequence"/>
</dbReference>